<dbReference type="GeneID" id="108018027"/>
<keyword evidence="1" id="KW-0732">Signal</keyword>
<dbReference type="RefSeq" id="XP_016940881.1">
    <property type="nucleotide sequence ID" value="XM_017085392.4"/>
</dbReference>
<feature type="signal peptide" evidence="1">
    <location>
        <begin position="1"/>
        <end position="21"/>
    </location>
</feature>
<keyword evidence="2" id="KW-1185">Reference proteome</keyword>
<evidence type="ECO:0000256" key="1">
    <source>
        <dbReference type="SAM" id="SignalP"/>
    </source>
</evidence>
<sequence length="121" mass="13799">MRIYVILLSVISLYALSEAAGRGPSHSVTWGVRSYRDSHLRREIITEKSRFLRVVTKDYVFDQKKKLKRTITQIVITDQVRDGNGGYAYLTAGGPQSTYAKIHLKSQRNQGFSFIIDIYGI</sequence>
<proteinExistence type="predicted"/>
<organism evidence="2 3">
    <name type="scientific">Drosophila suzukii</name>
    <name type="common">Spotted-wing drosophila fruit fly</name>
    <dbReference type="NCBI Taxonomy" id="28584"/>
    <lineage>
        <taxon>Eukaryota</taxon>
        <taxon>Metazoa</taxon>
        <taxon>Ecdysozoa</taxon>
        <taxon>Arthropoda</taxon>
        <taxon>Hexapoda</taxon>
        <taxon>Insecta</taxon>
        <taxon>Pterygota</taxon>
        <taxon>Neoptera</taxon>
        <taxon>Endopterygota</taxon>
        <taxon>Diptera</taxon>
        <taxon>Brachycera</taxon>
        <taxon>Muscomorpha</taxon>
        <taxon>Ephydroidea</taxon>
        <taxon>Drosophilidae</taxon>
        <taxon>Drosophila</taxon>
        <taxon>Sophophora</taxon>
    </lineage>
</organism>
<dbReference type="PANTHER" id="PTHR37685:SF1">
    <property type="entry name" value="GEO11136P1-RELATED"/>
    <property type="match status" value="1"/>
</dbReference>
<accession>A0AB39ZS33</accession>
<name>A0AB39ZS33_DROSZ</name>
<dbReference type="Proteomes" id="UP001652628">
    <property type="component" value="Chromosome 2R"/>
</dbReference>
<evidence type="ECO:0000313" key="2">
    <source>
        <dbReference type="Proteomes" id="UP001652628"/>
    </source>
</evidence>
<dbReference type="AlphaFoldDB" id="A0AB39ZS33"/>
<feature type="chain" id="PRO_5044332844" evidence="1">
    <location>
        <begin position="22"/>
        <end position="121"/>
    </location>
</feature>
<dbReference type="InterPro" id="IPR031734">
    <property type="entry name" value="MBF2"/>
</dbReference>
<dbReference type="PANTHER" id="PTHR37685">
    <property type="entry name" value="GEO11136P1-RELATED"/>
    <property type="match status" value="1"/>
</dbReference>
<dbReference type="Pfam" id="PF15868">
    <property type="entry name" value="MBF2"/>
    <property type="match status" value="1"/>
</dbReference>
<gene>
    <name evidence="3" type="primary">LOC108018027</name>
</gene>
<evidence type="ECO:0000313" key="3">
    <source>
        <dbReference type="RefSeq" id="XP_016940881.1"/>
    </source>
</evidence>
<protein>
    <submittedName>
        <fullName evidence="3">Probable salivary secreted peptide isoform X1</fullName>
    </submittedName>
</protein>
<reference evidence="3" key="1">
    <citation type="submission" date="2025-08" db="UniProtKB">
        <authorList>
            <consortium name="RefSeq"/>
        </authorList>
    </citation>
    <scope>IDENTIFICATION</scope>
</reference>